<dbReference type="EMBL" id="BDRX01000044">
    <property type="protein sequence ID" value="GBF93767.1"/>
    <property type="molecule type" value="Genomic_DNA"/>
</dbReference>
<dbReference type="Pfam" id="PF22766">
    <property type="entry name" value="ZW10_C2"/>
    <property type="match status" value="1"/>
</dbReference>
<reference evidence="5 6" key="1">
    <citation type="journal article" date="2018" name="Sci. Rep.">
        <title>Raphidocelis subcapitata (=Pseudokirchneriella subcapitata) provides an insight into genome evolution and environmental adaptations in the Sphaeropleales.</title>
        <authorList>
            <person name="Suzuki S."/>
            <person name="Yamaguchi H."/>
            <person name="Nakajima N."/>
            <person name="Kawachi M."/>
        </authorList>
    </citation>
    <scope>NUCLEOTIDE SEQUENCE [LARGE SCALE GENOMIC DNA]</scope>
    <source>
        <strain evidence="5 6">NIES-35</strain>
    </source>
</reference>
<feature type="region of interest" description="Disordered" evidence="2">
    <location>
        <begin position="23"/>
        <end position="49"/>
    </location>
</feature>
<dbReference type="GO" id="GO:0006888">
    <property type="term" value="P:endoplasmic reticulum to Golgi vesicle-mediated transport"/>
    <property type="evidence" value="ECO:0007669"/>
    <property type="project" value="TreeGrafter"/>
</dbReference>
<dbReference type="GO" id="GO:0007094">
    <property type="term" value="P:mitotic spindle assembly checkpoint signaling"/>
    <property type="evidence" value="ECO:0007669"/>
    <property type="project" value="TreeGrafter"/>
</dbReference>
<evidence type="ECO:0000313" key="5">
    <source>
        <dbReference type="EMBL" id="GBF93767.1"/>
    </source>
</evidence>
<dbReference type="GO" id="GO:1990423">
    <property type="term" value="C:RZZ complex"/>
    <property type="evidence" value="ECO:0007669"/>
    <property type="project" value="TreeGrafter"/>
</dbReference>
<feature type="domain" description="Centromere/kinetochore protein zw10 C-terminal" evidence="3">
    <location>
        <begin position="513"/>
        <end position="634"/>
    </location>
</feature>
<dbReference type="Gene3D" id="1.10.357.150">
    <property type="match status" value="1"/>
</dbReference>
<dbReference type="InterPro" id="IPR046362">
    <property type="entry name" value="Zw10/DSL1_C_sf"/>
</dbReference>
<name>A0A2V0P9C5_9CHLO</name>
<sequence length="845" mass="88295">MLARPAAPNRIAASPLTSRVNPASELRNHRAFLPGPGNRGRVRRPPPRGAAFPPGMELVESLMPASLLQEGLGSGALQEFLDSIDKQAEQIKLGLLAALGEQAARADIDPALLAAMVSLAELAPSPNGPEAYIADAAQKYMEIQEHVKSLQAELKAAQAAADLEATLREFRSFLENGQFVDAASSVVVLRKIVEDARAKSAGAAAGWGAYGQHYGGQQQQHHSHADDAEAARLSEACARCEAELDEALEAACQEAVDASIEGCVLTITAALPSGGDVGDLWAALELTGMAGRHLSWVADTLLQHVLPPVLDGTARFDAHASHGGDAAIIKWLAVPRGQPPTPGSIGRVEADCTQLLTVLADALFRGREGTLAAFGAAFWPRFVQLYAESFLRQLDAQGAAVLRGRQQAAVAMEAAARELGLLAGADAEPLAAALGRAVQKSYHAAQEGYLARARAAAAAAGPGAAPVTVGAPLPLDGELYARLRDGQVKAWEVLDPPSGWDCAGPVLATGFFQVSAAALEVAAVMDDALSDAVASGDASLAQACVVAVSKIAAMFATLVPSPSAADAPQPALLRHNDLNYAANHLLLLPFLHSPELEELTGGEVWFGDEAVRLRAQARALANESLSVQQSALSEPLSQLLPLSNAAAALASSGRARGRAAASAGGAGDGAGGPERAVKQILYTLERAGRLLWPTLPPGEALEFSSRLLGPLFKALSEDVLRMEDIGERECEAIVALCRPLVAGAPAALLASVEGTGQQQGLEGAGVDVRALLEAALQQRAWGLRKLACILTLLEAKLTDIVRRWESGELRHAGLSLPEVTRLVCSVFENTDHRAQCLQRIEVAAF</sequence>
<feature type="domain" description="ZW10 C-terminal helical" evidence="4">
    <location>
        <begin position="675"/>
        <end position="840"/>
    </location>
</feature>
<dbReference type="FunCoup" id="A0A2V0P9C5">
    <property type="interactions" value="1907"/>
</dbReference>
<evidence type="ECO:0000313" key="6">
    <source>
        <dbReference type="Proteomes" id="UP000247498"/>
    </source>
</evidence>
<dbReference type="PANTHER" id="PTHR12205">
    <property type="entry name" value="CENTROMERE/KINETOCHORE PROTEIN ZW10"/>
    <property type="match status" value="1"/>
</dbReference>
<dbReference type="OrthoDB" id="534815at2759"/>
<dbReference type="Proteomes" id="UP000247498">
    <property type="component" value="Unassembled WGS sequence"/>
</dbReference>
<dbReference type="InParanoid" id="A0A2V0P9C5"/>
<evidence type="ECO:0000259" key="3">
    <source>
        <dbReference type="Pfam" id="PF20666"/>
    </source>
</evidence>
<dbReference type="AlphaFoldDB" id="A0A2V0P9C5"/>
<dbReference type="InterPro" id="IPR055148">
    <property type="entry name" value="ZW10_C_2"/>
</dbReference>
<evidence type="ECO:0000256" key="1">
    <source>
        <dbReference type="SAM" id="Coils"/>
    </source>
</evidence>
<proteinExistence type="predicted"/>
<comment type="caution">
    <text evidence="5">The sequence shown here is derived from an EMBL/GenBank/DDBJ whole genome shotgun (WGS) entry which is preliminary data.</text>
</comment>
<dbReference type="GO" id="GO:0005737">
    <property type="term" value="C:cytoplasm"/>
    <property type="evidence" value="ECO:0007669"/>
    <property type="project" value="GOC"/>
</dbReference>
<dbReference type="STRING" id="307507.A0A2V0P9C5"/>
<accession>A0A2V0P9C5</accession>
<keyword evidence="1" id="KW-0175">Coiled coil</keyword>
<dbReference type="InterPro" id="IPR048343">
    <property type="entry name" value="ZW10_C"/>
</dbReference>
<evidence type="ECO:0000256" key="2">
    <source>
        <dbReference type="SAM" id="MobiDB-lite"/>
    </source>
</evidence>
<organism evidence="5 6">
    <name type="scientific">Raphidocelis subcapitata</name>
    <dbReference type="NCBI Taxonomy" id="307507"/>
    <lineage>
        <taxon>Eukaryota</taxon>
        <taxon>Viridiplantae</taxon>
        <taxon>Chlorophyta</taxon>
        <taxon>core chlorophytes</taxon>
        <taxon>Chlorophyceae</taxon>
        <taxon>CS clade</taxon>
        <taxon>Sphaeropleales</taxon>
        <taxon>Selenastraceae</taxon>
        <taxon>Raphidocelis</taxon>
    </lineage>
</organism>
<feature type="coiled-coil region" evidence="1">
    <location>
        <begin position="133"/>
        <end position="160"/>
    </location>
</feature>
<gene>
    <name evidence="5" type="ORF">Rsub_06099</name>
</gene>
<protein>
    <submittedName>
        <fullName evidence="5">Uncharacterized protein</fullName>
    </submittedName>
</protein>
<dbReference type="Pfam" id="PF20666">
    <property type="entry name" value="ZW10_C"/>
    <property type="match status" value="1"/>
</dbReference>
<evidence type="ECO:0000259" key="4">
    <source>
        <dbReference type="Pfam" id="PF22766"/>
    </source>
</evidence>
<keyword evidence="6" id="KW-1185">Reference proteome</keyword>
<dbReference type="PANTHER" id="PTHR12205:SF0">
    <property type="entry name" value="CENTROMERE_KINETOCHORE PROTEIN ZW10 HOMOLOG"/>
    <property type="match status" value="1"/>
</dbReference>